<evidence type="ECO:0000313" key="3">
    <source>
        <dbReference type="Proteomes" id="UP001163046"/>
    </source>
</evidence>
<sequence>MRARNEPPSMLELSDFFKKKREMMWKQNDGSEFEDNPCYRRIVARASTVQTSVEQRTNAIETGRDQPLRSTQTRRSTKVYEARISLVSHEMEEHLCNTAAENRNCPRFSNVAGKLTEFRKSDDTEISLDEDYFTLEDHNLFRAGPSQKQQVCTKGDHCSQAAQLYRSAYDEMSPPRKDERSMYRKEIPQELRRDSRGCSPHYEAIYLPTVANTTGCRSQHQASYQSPSQVNAQGYSSYNQVQGPAEKKSEPAVTRRQKDTRGTPGCSSRNQESYQSPSPQANQVQGPAEKKSEPAVTRRQRDTRGAPGCSSRNQESYQSPSRKQTRFKGRQKRKANQQSHGGKETLEVLQAVVHETKKAISHPARKQTNLANTPGCSSRNQASYQSPSQANAQGYSTHNQVQGRKLKRTTSYTATNVYVEQSMPQRNQMGRPSPRRTMTWPHTQTIQPPLQHAVTRGGTALPRQLNRIDERPHQPRLPARRYGVQEVCEARTDPRGTRRIGICQDTDKSQEHRRFVRVLSKRF</sequence>
<protein>
    <submittedName>
        <fullName evidence="2">Uncharacterized protein</fullName>
    </submittedName>
</protein>
<feature type="compositionally biased region" description="Polar residues" evidence="1">
    <location>
        <begin position="366"/>
        <end position="402"/>
    </location>
</feature>
<dbReference type="AlphaFoldDB" id="A0A9W9ZPS7"/>
<dbReference type="Proteomes" id="UP001163046">
    <property type="component" value="Unassembled WGS sequence"/>
</dbReference>
<feature type="compositionally biased region" description="Polar residues" evidence="1">
    <location>
        <begin position="265"/>
        <end position="285"/>
    </location>
</feature>
<proteinExistence type="predicted"/>
<feature type="compositionally biased region" description="Basic residues" evidence="1">
    <location>
        <begin position="323"/>
        <end position="335"/>
    </location>
</feature>
<reference evidence="2" key="1">
    <citation type="submission" date="2023-01" db="EMBL/GenBank/DDBJ databases">
        <title>Genome assembly of the deep-sea coral Lophelia pertusa.</title>
        <authorList>
            <person name="Herrera S."/>
            <person name="Cordes E."/>
        </authorList>
    </citation>
    <scope>NUCLEOTIDE SEQUENCE</scope>
    <source>
        <strain evidence="2">USNM1676648</strain>
        <tissue evidence="2">Polyp</tissue>
    </source>
</reference>
<comment type="caution">
    <text evidence="2">The sequence shown here is derived from an EMBL/GenBank/DDBJ whole genome shotgun (WGS) entry which is preliminary data.</text>
</comment>
<gene>
    <name evidence="2" type="ORF">OS493_013694</name>
</gene>
<evidence type="ECO:0000256" key="1">
    <source>
        <dbReference type="SAM" id="MobiDB-lite"/>
    </source>
</evidence>
<accession>A0A9W9ZPS7</accession>
<feature type="region of interest" description="Disordered" evidence="1">
    <location>
        <begin position="237"/>
        <end position="345"/>
    </location>
</feature>
<keyword evidence="3" id="KW-1185">Reference proteome</keyword>
<dbReference type="EMBL" id="MU825879">
    <property type="protein sequence ID" value="KAJ7385668.1"/>
    <property type="molecule type" value="Genomic_DNA"/>
</dbReference>
<feature type="compositionally biased region" description="Polar residues" evidence="1">
    <location>
        <begin position="310"/>
        <end position="322"/>
    </location>
</feature>
<organism evidence="2 3">
    <name type="scientific">Desmophyllum pertusum</name>
    <dbReference type="NCBI Taxonomy" id="174260"/>
    <lineage>
        <taxon>Eukaryota</taxon>
        <taxon>Metazoa</taxon>
        <taxon>Cnidaria</taxon>
        <taxon>Anthozoa</taxon>
        <taxon>Hexacorallia</taxon>
        <taxon>Scleractinia</taxon>
        <taxon>Caryophylliina</taxon>
        <taxon>Caryophylliidae</taxon>
        <taxon>Desmophyllum</taxon>
    </lineage>
</organism>
<feature type="region of interest" description="Disordered" evidence="1">
    <location>
        <begin position="358"/>
        <end position="409"/>
    </location>
</feature>
<name>A0A9W9ZPS7_9CNID</name>
<evidence type="ECO:0000313" key="2">
    <source>
        <dbReference type="EMBL" id="KAJ7385668.1"/>
    </source>
</evidence>